<reference evidence="1" key="1">
    <citation type="submission" date="2020-11" db="EMBL/GenBank/DDBJ databases">
        <title>Sequencing the genomes of 1000 actinobacteria strains.</title>
        <authorList>
            <person name="Klenk H.-P."/>
        </authorList>
    </citation>
    <scope>NUCLEOTIDE SEQUENCE</scope>
    <source>
        <strain evidence="1">DSM 45356</strain>
    </source>
</reference>
<keyword evidence="2" id="KW-1185">Reference proteome</keyword>
<gene>
    <name evidence="1" type="ORF">IW245_007419</name>
</gene>
<dbReference type="NCBIfam" id="TIGR03083">
    <property type="entry name" value="maleylpyruvate isomerase family mycothiol-dependent enzyme"/>
    <property type="match status" value="1"/>
</dbReference>
<dbReference type="RefSeq" id="WP_197007675.1">
    <property type="nucleotide sequence ID" value="NZ_BONS01000030.1"/>
</dbReference>
<dbReference type="Proteomes" id="UP000622552">
    <property type="component" value="Unassembled WGS sequence"/>
</dbReference>
<name>A0A8J7KKE7_9ACTN</name>
<dbReference type="EMBL" id="JADOUF010000001">
    <property type="protein sequence ID" value="MBG6141225.1"/>
    <property type="molecule type" value="Genomic_DNA"/>
</dbReference>
<accession>A0A8J7KKE7</accession>
<proteinExistence type="predicted"/>
<dbReference type="AlphaFoldDB" id="A0A8J7KKE7"/>
<dbReference type="InterPro" id="IPR017519">
    <property type="entry name" value="CHP03085"/>
</dbReference>
<sequence length="202" mass="22282">MTSYALRERQLLADLLLEVGPDAATLCGGWRTLDLAVHLVIRERRPDAGLGVWVPAFAGWTDKVAASLRERRSYAEIVDLVRQRPWWIAPVDETINLVEFFVHHEDVRRAAKGFEARDLTEGFEHAVWGRLRALGLLLGNESVRLVAPGVGERTAGTSPTVTVTGPPSELALFCFGRQQVAQVTYDGPEESVQAIRSAKLGL</sequence>
<protein>
    <submittedName>
        <fullName evidence="1">Uncharacterized protein (TIGR03085 family)</fullName>
    </submittedName>
</protein>
<comment type="caution">
    <text evidence="1">The sequence shown here is derived from an EMBL/GenBank/DDBJ whole genome shotgun (WGS) entry which is preliminary data.</text>
</comment>
<organism evidence="1 2">
    <name type="scientific">Longispora fulva</name>
    <dbReference type="NCBI Taxonomy" id="619741"/>
    <lineage>
        <taxon>Bacteria</taxon>
        <taxon>Bacillati</taxon>
        <taxon>Actinomycetota</taxon>
        <taxon>Actinomycetes</taxon>
        <taxon>Micromonosporales</taxon>
        <taxon>Micromonosporaceae</taxon>
        <taxon>Longispora</taxon>
    </lineage>
</organism>
<evidence type="ECO:0000313" key="2">
    <source>
        <dbReference type="Proteomes" id="UP000622552"/>
    </source>
</evidence>
<dbReference type="InterPro" id="IPR017517">
    <property type="entry name" value="Maleyloyr_isom"/>
</dbReference>
<evidence type="ECO:0000313" key="1">
    <source>
        <dbReference type="EMBL" id="MBG6141225.1"/>
    </source>
</evidence>
<dbReference type="NCBIfam" id="TIGR03085">
    <property type="entry name" value="TIGR03085 family metal-binding protein"/>
    <property type="match status" value="1"/>
</dbReference>